<dbReference type="OrthoDB" id="5282002at2759"/>
<organism evidence="2 3">
    <name type="scientific">Marasmius oreades</name>
    <name type="common">fairy-ring Marasmius</name>
    <dbReference type="NCBI Taxonomy" id="181124"/>
    <lineage>
        <taxon>Eukaryota</taxon>
        <taxon>Fungi</taxon>
        <taxon>Dikarya</taxon>
        <taxon>Basidiomycota</taxon>
        <taxon>Agaricomycotina</taxon>
        <taxon>Agaricomycetes</taxon>
        <taxon>Agaricomycetidae</taxon>
        <taxon>Agaricales</taxon>
        <taxon>Marasmiineae</taxon>
        <taxon>Marasmiaceae</taxon>
        <taxon>Marasmius</taxon>
    </lineage>
</organism>
<reference evidence="2" key="1">
    <citation type="journal article" date="2021" name="Genome Biol. Evol.">
        <title>The assembled and annotated genome of the fairy-ring fungus Marasmius oreades.</title>
        <authorList>
            <person name="Hiltunen M."/>
            <person name="Ament-Velasquez S.L."/>
            <person name="Johannesson H."/>
        </authorList>
    </citation>
    <scope>NUCLEOTIDE SEQUENCE</scope>
    <source>
        <strain evidence="2">03SP1</strain>
    </source>
</reference>
<dbReference type="Proteomes" id="UP001049176">
    <property type="component" value="Chromosome 11"/>
</dbReference>
<dbReference type="GeneID" id="66072225"/>
<gene>
    <name evidence="2" type="ORF">E1B28_003149</name>
</gene>
<evidence type="ECO:0000259" key="1">
    <source>
        <dbReference type="Pfam" id="PF14737"/>
    </source>
</evidence>
<evidence type="ECO:0000313" key="3">
    <source>
        <dbReference type="Proteomes" id="UP001049176"/>
    </source>
</evidence>
<feature type="domain" description="DUF4470" evidence="1">
    <location>
        <begin position="69"/>
        <end position="163"/>
    </location>
</feature>
<dbReference type="AlphaFoldDB" id="A0A9P7RLZ9"/>
<name>A0A9P7RLZ9_9AGAR</name>
<dbReference type="KEGG" id="more:E1B28_003149"/>
<evidence type="ECO:0000313" key="2">
    <source>
        <dbReference type="EMBL" id="KAG7085598.1"/>
    </source>
</evidence>
<keyword evidence="3" id="KW-1185">Reference proteome</keyword>
<protein>
    <recommendedName>
        <fullName evidence="1">DUF4470 domain-containing protein</fullName>
    </recommendedName>
</protein>
<dbReference type="RefSeq" id="XP_043002069.1">
    <property type="nucleotide sequence ID" value="XM_043160113.1"/>
</dbReference>
<dbReference type="InterPro" id="IPR027974">
    <property type="entry name" value="DUF4470"/>
</dbReference>
<sequence>MFLTLLRHHQYCSDRCQKQHWLRHSSTCAHPYLEKKWQPSWLAENREPRFLASSLSWSHSATSSGSHIFPALDVLQLSYNEGPKAAEMNFKLCFTACSDIRNLVKTVNSLPKDYTGRCEILMNDTDATVINRNLVVLFALLGAGPSLDEAAELATHLMYSTILTPRGAAYLQRCIEYIYASDTSPQEQTMSFRVRLSTRGSCSTIYSTQTTTGVRQPMEMLYGQSLFTFSAAMKSMRCTIMQHDNADRWDWFLSKLTPAHRMSFKNYRDSGILSPFSLNTTNFTQPNRLLFSAQDEWLGDFNPLGGWDISSVVSSGEKHGVSSADIFGCLFFHVKSQLREFARRVKDHKIEIHLTQFDPKILSKGLLAGALGSGYEGGGCFDRIDTGNMMERENIGIRECLTEWGPLLNCSNPNSVILMSTRTWHEGWMTMARVDPRVALGSIMERCFRLRGVHPRFKESFSQGLRSPKVLRMIESLDAFYDHDDALHEFLEEQKMDMVLESCGLELRSQHRVHPKRFGVPLSALDHQLPCLDRAEFYQLATLCGANFSARFLEFAPIHHESV</sequence>
<dbReference type="EMBL" id="CM032191">
    <property type="protein sequence ID" value="KAG7085598.1"/>
    <property type="molecule type" value="Genomic_DNA"/>
</dbReference>
<comment type="caution">
    <text evidence="2">The sequence shown here is derived from an EMBL/GenBank/DDBJ whole genome shotgun (WGS) entry which is preliminary data.</text>
</comment>
<proteinExistence type="predicted"/>
<dbReference type="Pfam" id="PF14737">
    <property type="entry name" value="DUF4470"/>
    <property type="match status" value="1"/>
</dbReference>
<accession>A0A9P7RLZ9</accession>